<evidence type="ECO:0000256" key="1">
    <source>
        <dbReference type="SAM" id="Phobius"/>
    </source>
</evidence>
<proteinExistence type="predicted"/>
<dbReference type="Gene3D" id="3.30.70.1320">
    <property type="entry name" value="Multidrug efflux transporter AcrB pore domain like"/>
    <property type="match status" value="1"/>
</dbReference>
<name>A0A1W5ZVH1_9BACI</name>
<dbReference type="Gene3D" id="3.30.70.1430">
    <property type="entry name" value="Multidrug efflux transporter AcrB pore domain"/>
    <property type="match status" value="2"/>
</dbReference>
<dbReference type="EMBL" id="CP020772">
    <property type="protein sequence ID" value="ARI77288.1"/>
    <property type="molecule type" value="Genomic_DNA"/>
</dbReference>
<feature type="transmembrane region" description="Helical" evidence="1">
    <location>
        <begin position="353"/>
        <end position="375"/>
    </location>
</feature>
<feature type="transmembrane region" description="Helical" evidence="1">
    <location>
        <begin position="325"/>
        <end position="346"/>
    </location>
</feature>
<dbReference type="Gene3D" id="3.30.70.1440">
    <property type="entry name" value="Multidrug efflux transporter AcrB pore domain"/>
    <property type="match status" value="1"/>
</dbReference>
<evidence type="ECO:0000313" key="4">
    <source>
        <dbReference type="Proteomes" id="UP000192527"/>
    </source>
</evidence>
<accession>A0A1W5ZVH1</accession>
<feature type="domain" description="SSD" evidence="2">
    <location>
        <begin position="326"/>
        <end position="476"/>
    </location>
</feature>
<feature type="transmembrane region" description="Helical" evidence="1">
    <location>
        <begin position="12"/>
        <end position="29"/>
    </location>
</feature>
<keyword evidence="1" id="KW-0472">Membrane</keyword>
<dbReference type="AlphaFoldDB" id="A0A1W5ZVH1"/>
<dbReference type="SUPFAM" id="SSF82866">
    <property type="entry name" value="Multidrug efflux transporter AcrB transmembrane domain"/>
    <property type="match status" value="2"/>
</dbReference>
<dbReference type="InterPro" id="IPR001036">
    <property type="entry name" value="Acrflvin-R"/>
</dbReference>
<feature type="transmembrane region" description="Helical" evidence="1">
    <location>
        <begin position="460"/>
        <end position="479"/>
    </location>
</feature>
<feature type="transmembrane region" description="Helical" evidence="1">
    <location>
        <begin position="988"/>
        <end position="1011"/>
    </location>
</feature>
<dbReference type="InterPro" id="IPR027463">
    <property type="entry name" value="AcrB_DN_DC_subdom"/>
</dbReference>
<dbReference type="GO" id="GO:0005886">
    <property type="term" value="C:plasma membrane"/>
    <property type="evidence" value="ECO:0007669"/>
    <property type="project" value="TreeGrafter"/>
</dbReference>
<dbReference type="PANTHER" id="PTHR32063">
    <property type="match status" value="1"/>
</dbReference>
<dbReference type="GO" id="GO:0042910">
    <property type="term" value="F:xenobiotic transmembrane transporter activity"/>
    <property type="evidence" value="ECO:0007669"/>
    <property type="project" value="TreeGrafter"/>
</dbReference>
<gene>
    <name evidence="3" type="ORF">HM131_10735</name>
</gene>
<dbReference type="SUPFAM" id="SSF82693">
    <property type="entry name" value="Multidrug efflux transporter AcrB pore domain, PN1, PN2, PC1 and PC2 subdomains"/>
    <property type="match status" value="3"/>
</dbReference>
<feature type="transmembrane region" description="Helical" evidence="1">
    <location>
        <begin position="956"/>
        <end position="976"/>
    </location>
</feature>
<feature type="transmembrane region" description="Helical" evidence="1">
    <location>
        <begin position="855"/>
        <end position="874"/>
    </location>
</feature>
<dbReference type="PANTHER" id="PTHR32063:SF18">
    <property type="entry name" value="CATION EFFLUX SYSTEM PROTEIN"/>
    <property type="match status" value="1"/>
</dbReference>
<dbReference type="Gene3D" id="3.30.2090.10">
    <property type="entry name" value="Multidrug efflux transporter AcrB TolC docking domain, DN and DC subdomains"/>
    <property type="match status" value="2"/>
</dbReference>
<dbReference type="RefSeq" id="WP_085029759.1">
    <property type="nucleotide sequence ID" value="NZ_CP020772.1"/>
</dbReference>
<organism evidence="3 4">
    <name type="scientific">Halobacillus mangrovi</name>
    <dbReference type="NCBI Taxonomy" id="402384"/>
    <lineage>
        <taxon>Bacteria</taxon>
        <taxon>Bacillati</taxon>
        <taxon>Bacillota</taxon>
        <taxon>Bacilli</taxon>
        <taxon>Bacillales</taxon>
        <taxon>Bacillaceae</taxon>
        <taxon>Halobacillus</taxon>
    </lineage>
</organism>
<dbReference type="PROSITE" id="PS50156">
    <property type="entry name" value="SSD"/>
    <property type="match status" value="1"/>
</dbReference>
<dbReference type="STRING" id="402384.HM131_10735"/>
<keyword evidence="1" id="KW-1133">Transmembrane helix</keyword>
<dbReference type="PRINTS" id="PR00702">
    <property type="entry name" value="ACRIFLAVINRP"/>
</dbReference>
<reference evidence="3 4" key="1">
    <citation type="submission" date="2017-04" db="EMBL/GenBank/DDBJ databases">
        <title>The whole genome sequencing and assembly of Halobacillus mangrovi strain.</title>
        <authorList>
            <person name="Lee S.-J."/>
            <person name="Park M.-K."/>
            <person name="Kim J.-Y."/>
            <person name="Lee Y.-J."/>
            <person name="Yi H."/>
            <person name="Bahn Y.-S."/>
            <person name="Kim J.F."/>
            <person name="Lee D.-W."/>
        </authorList>
    </citation>
    <scope>NUCLEOTIDE SEQUENCE [LARGE SCALE GENOMIC DNA]</scope>
    <source>
        <strain evidence="3 4">KTB 131</strain>
    </source>
</reference>
<feature type="transmembrane region" description="Helical" evidence="1">
    <location>
        <begin position="381"/>
        <end position="400"/>
    </location>
</feature>
<dbReference type="OrthoDB" id="9757876at2"/>
<dbReference type="SUPFAM" id="SSF82714">
    <property type="entry name" value="Multidrug efflux transporter AcrB TolC docking domain, DN and DC subdomains"/>
    <property type="match status" value="1"/>
</dbReference>
<feature type="transmembrane region" description="Helical" evidence="1">
    <location>
        <begin position="521"/>
        <end position="543"/>
    </location>
</feature>
<dbReference type="KEGG" id="hmn:HM131_10735"/>
<feature type="transmembrane region" description="Helical" evidence="1">
    <location>
        <begin position="881"/>
        <end position="904"/>
    </location>
</feature>
<evidence type="ECO:0000259" key="2">
    <source>
        <dbReference type="PROSITE" id="PS50156"/>
    </source>
</evidence>
<dbReference type="InterPro" id="IPR000731">
    <property type="entry name" value="SSD"/>
</dbReference>
<protein>
    <submittedName>
        <fullName evidence="3">Acriflavin resistance protein family transporter</fullName>
    </submittedName>
</protein>
<evidence type="ECO:0000313" key="3">
    <source>
        <dbReference type="EMBL" id="ARI77288.1"/>
    </source>
</evidence>
<keyword evidence="4" id="KW-1185">Reference proteome</keyword>
<sequence>MKKLLQYNKIVWVFIVLLIFTGIFTYFQLPKREIPEINVNVASISTVYPGATPQEMERTVTNPIEEELLNVQGVDEVTSASTTGFGTITATLNGEADSNTVNSKIRQIVSDVSRGFPDEVQDPEVNTDLTTSSVASYHLLADSNAELYDLRDEIETWRTELTGITGVESLIVKGLPEQKVSVQLDNEQLQENQLAPFQVIEAINKEIAPSAIGTQQESEQIYQLIFNKYSEIEELEKLSVSSTPEGEPVTLKDVGSIAVTNKEADDLISVDEQAALSLTVLAKEGVNISSLQEKITAKVEDLEKELPSSVTVDQFYTQSTIIEEVFTNLISSFSISLIAVIIIMVLGLPISSAFLVALAIPISIIIGLIPLPYVGVDLNQISIIGMIIAIGILVDDAIVVNDNIQRRFQLGDKPLEGTIRGVREVGKSIVTSTLMIIFSFFPLTFLSGTNGDFIRALPSVLIFTVLASTVMALTFIPTIQYARRKRRKKTTAKQGLLGGLFNWLERFYADTLLPKITKKPWITSITGLVICALLALLVVKIPFEFFPAADRPEVTISVEYPQGTPIEETEKQLKELEDFLKENEDTITESAIYTGAGLPNLFSSGLQRSGENTGQVLVRVDREKTSATAFINEWEEPLREEFGDAEVFLETIVSGPPPSPPVQVKIQGPELETLIAEANQAKTKLGEIEEAELATINAGSGQPFIRYNPDRDLLAENNIPIDKVTSQIQVANTGIPLGTFDNGVERLPIEVILNDGDPEGVNLDDLNVMSQSQSGNQPPASFTLDEIISTEEFEQVGVIPHLNGKRTITIEAYPKEGSEQAFSSEANQVVETINEELPEGYSLVETGQTDAQTEFFIEVSKLFVIVLFLIYLTIAVQFNSLLMPLLITGTVFLAITGAIIGLFVSGEPLSFLATLGIVSLSGIVVRNSVILIEFIEQNRAEYSSVIEAVIEAGRARIRPIVLTSLTSIAALTPIIFTGDVLFKPLAVSIVAGLIFSTALTLLLVPAFYLIIKRPKEKTT</sequence>
<dbReference type="Proteomes" id="UP000192527">
    <property type="component" value="Chromosome"/>
</dbReference>
<keyword evidence="1" id="KW-0812">Transmembrane</keyword>
<feature type="transmembrane region" description="Helical" evidence="1">
    <location>
        <begin position="429"/>
        <end position="448"/>
    </location>
</feature>
<dbReference type="Pfam" id="PF00873">
    <property type="entry name" value="ACR_tran"/>
    <property type="match status" value="1"/>
</dbReference>
<feature type="transmembrane region" description="Helical" evidence="1">
    <location>
        <begin position="910"/>
        <end position="935"/>
    </location>
</feature>
<dbReference type="Gene3D" id="1.20.1640.10">
    <property type="entry name" value="Multidrug efflux transporter AcrB transmembrane domain"/>
    <property type="match status" value="2"/>
</dbReference>